<dbReference type="OrthoDB" id="205993at2759"/>
<accession>A0A2T3YW51</accession>
<feature type="region of interest" description="Disordered" evidence="1">
    <location>
        <begin position="1"/>
        <end position="115"/>
    </location>
</feature>
<sequence>MSTRQLRKLQKQRELEAKVGQESEGSDGNASDDEIVPVVAKPRANLFAALGGDDGDDGDESEEVEQEAKGPASPVEEPEPAAPTTARKNKKKKKKSKKNKAATQAQDVENSQDDEIDRAIRELKIEPRVQDGSSQDNASSLNNILKTNPYNLKVANEMRNLFGRDIIESAAVDDEEQRRGARRRGMPQQMDIETFLKWPTDDRKLPESSRKRNVFIHGREHWPLKPTGGLSMKELGKTADGTGVEYTYVHNKDYDDVQTMFFVQVQMGDPMRMVYLLKRFPYHVSTLLQVSSVAKQDQNMALSAELCERALFSFGRVALSSFKQNLEHGMARLDFRRPENRQFWLAGYHYIKSLIRKGTYKTALEWAKLLYSLDRSDPYAMRHMIHSLALKAHESDWLLDFLGQLDTKGEREDTEYLAQSRILARLQIGDIEQARQDIVDGMKKVPWLYSALFQTLNLDIPPSIWGIKAEGGTRPFLTQLYVHQVGDLWNSPEAKSLLEAVAKSIDRADVEKTPAAADLPIDMGLARLVFLNGETSLMGLLPWDVFDQQPNYEFDPLPPAEEDNIFTAEGCRLPWRERETARGHPPAALEEFFAQVEELIGHPGRGAIAGDEEDAENPAGRQMLALQQWANGEIGDVGLNQNATDEGLEQDAANEAPESAEDQGLMRRFMQMFGFGRGAGAADATETGAHEAATEEEGEEEENNDDEARR</sequence>
<evidence type="ECO:0000256" key="1">
    <source>
        <dbReference type="SAM" id="MobiDB-lite"/>
    </source>
</evidence>
<feature type="compositionally biased region" description="Acidic residues" evidence="1">
    <location>
        <begin position="53"/>
        <end position="65"/>
    </location>
</feature>
<feature type="compositionally biased region" description="Basic and acidic residues" evidence="1">
    <location>
        <begin position="11"/>
        <end position="21"/>
    </location>
</feature>
<feature type="compositionally biased region" description="Low complexity" evidence="1">
    <location>
        <begin position="677"/>
        <end position="687"/>
    </location>
</feature>
<dbReference type="GO" id="GO:1990116">
    <property type="term" value="P:ribosome-associated ubiquitin-dependent protein catabolic process"/>
    <property type="evidence" value="ECO:0007669"/>
    <property type="project" value="TreeGrafter"/>
</dbReference>
<reference evidence="2 3" key="1">
    <citation type="submission" date="2016-07" db="EMBL/GenBank/DDBJ databases">
        <title>Multiple horizontal gene transfer events from other fungi enriched the ability of initially mycotrophic Trichoderma (Ascomycota) to feed on dead plant biomass.</title>
        <authorList>
            <consortium name="DOE Joint Genome Institute"/>
            <person name="Aerts A."/>
            <person name="Atanasova L."/>
            <person name="Chenthamara K."/>
            <person name="Zhang J."/>
            <person name="Grujic M."/>
            <person name="Henrissat B."/>
            <person name="Kuo A."/>
            <person name="Salamov A."/>
            <person name="Lipzen A."/>
            <person name="Labutti K."/>
            <person name="Barry K."/>
            <person name="Miao Y."/>
            <person name="Rahimi M.J."/>
            <person name="Shen Q."/>
            <person name="Grigoriev I.V."/>
            <person name="Kubicek C.P."/>
            <person name="Druzhinina I.S."/>
        </authorList>
    </citation>
    <scope>NUCLEOTIDE SEQUENCE [LARGE SCALE GENOMIC DNA]</scope>
    <source>
        <strain evidence="2 3">CBS 433.97</strain>
    </source>
</reference>
<name>A0A2T3YW51_TRIA4</name>
<dbReference type="PANTHER" id="PTHR22684:SF0">
    <property type="entry name" value="RIBOSOME QUALITY CONTROL COMPLEX SUBUNIT TCF25"/>
    <property type="match status" value="1"/>
</dbReference>
<dbReference type="GO" id="GO:1990112">
    <property type="term" value="C:RQC complex"/>
    <property type="evidence" value="ECO:0007669"/>
    <property type="project" value="TreeGrafter"/>
</dbReference>
<feature type="compositionally biased region" description="Basic residues" evidence="1">
    <location>
        <begin position="1"/>
        <end position="10"/>
    </location>
</feature>
<dbReference type="EMBL" id="KZ679269">
    <property type="protein sequence ID" value="PTB36782.1"/>
    <property type="molecule type" value="Genomic_DNA"/>
</dbReference>
<organism evidence="2 3">
    <name type="scientific">Trichoderma asperellum (strain ATCC 204424 / CBS 433.97 / NBRC 101777)</name>
    <dbReference type="NCBI Taxonomy" id="1042311"/>
    <lineage>
        <taxon>Eukaryota</taxon>
        <taxon>Fungi</taxon>
        <taxon>Dikarya</taxon>
        <taxon>Ascomycota</taxon>
        <taxon>Pezizomycotina</taxon>
        <taxon>Sordariomycetes</taxon>
        <taxon>Hypocreomycetidae</taxon>
        <taxon>Hypocreales</taxon>
        <taxon>Hypocreaceae</taxon>
        <taxon>Trichoderma</taxon>
    </lineage>
</organism>
<dbReference type="Proteomes" id="UP000240493">
    <property type="component" value="Unassembled WGS sequence"/>
</dbReference>
<evidence type="ECO:0008006" key="4">
    <source>
        <dbReference type="Google" id="ProtNLM"/>
    </source>
</evidence>
<dbReference type="STRING" id="1042311.A0A2T3YW51"/>
<feature type="region of interest" description="Disordered" evidence="1">
    <location>
        <begin position="677"/>
        <end position="710"/>
    </location>
</feature>
<feature type="compositionally biased region" description="Acidic residues" evidence="1">
    <location>
        <begin position="694"/>
        <end position="710"/>
    </location>
</feature>
<dbReference type="AlphaFoldDB" id="A0A2T3YW51"/>
<dbReference type="GO" id="GO:0072344">
    <property type="term" value="P:rescue of stalled ribosome"/>
    <property type="evidence" value="ECO:0007669"/>
    <property type="project" value="TreeGrafter"/>
</dbReference>
<evidence type="ECO:0000313" key="3">
    <source>
        <dbReference type="Proteomes" id="UP000240493"/>
    </source>
</evidence>
<proteinExistence type="predicted"/>
<keyword evidence="3" id="KW-1185">Reference proteome</keyword>
<gene>
    <name evidence="2" type="ORF">M441DRAFT_30704</name>
</gene>
<protein>
    <recommendedName>
        <fullName evidence="4">Ribosome quality control complex subunit 1</fullName>
    </recommendedName>
</protein>
<evidence type="ECO:0000313" key="2">
    <source>
        <dbReference type="EMBL" id="PTB36782.1"/>
    </source>
</evidence>
<dbReference type="PANTHER" id="PTHR22684">
    <property type="entry name" value="NULP1-RELATED"/>
    <property type="match status" value="1"/>
</dbReference>
<feature type="compositionally biased region" description="Basic residues" evidence="1">
    <location>
        <begin position="87"/>
        <end position="100"/>
    </location>
</feature>
<dbReference type="Pfam" id="PF04910">
    <property type="entry name" value="Tcf25"/>
    <property type="match status" value="1"/>
</dbReference>
<dbReference type="InterPro" id="IPR006994">
    <property type="entry name" value="TCF25/Rqc1"/>
</dbReference>